<gene>
    <name evidence="3" type="ORF">BHU61_08860</name>
</gene>
<dbReference type="PANTHER" id="PTHR46797">
    <property type="entry name" value="HTH-TYPE TRANSCRIPTIONAL REGULATOR"/>
    <property type="match status" value="1"/>
</dbReference>
<dbReference type="InterPro" id="IPR010982">
    <property type="entry name" value="Lambda_DNA-bd_dom_sf"/>
</dbReference>
<feature type="domain" description="HTH cro/C1-type" evidence="2">
    <location>
        <begin position="12"/>
        <end position="65"/>
    </location>
</feature>
<dbReference type="Pfam" id="PF01381">
    <property type="entry name" value="HTH_3"/>
    <property type="match status" value="1"/>
</dbReference>
<dbReference type="SUPFAM" id="SSF47413">
    <property type="entry name" value="lambda repressor-like DNA-binding domains"/>
    <property type="match status" value="1"/>
</dbReference>
<dbReference type="Gene3D" id="1.25.40.10">
    <property type="entry name" value="Tetratricopeptide repeat domain"/>
    <property type="match status" value="1"/>
</dbReference>
<dbReference type="SMART" id="SM00530">
    <property type="entry name" value="HTH_XRE"/>
    <property type="match status" value="1"/>
</dbReference>
<dbReference type="InterPro" id="IPR050807">
    <property type="entry name" value="TransReg_Diox_bact_type"/>
</dbReference>
<comment type="caution">
    <text evidence="3">The sequence shown here is derived from an EMBL/GenBank/DDBJ whole genome shotgun (WGS) entry which is preliminary data.</text>
</comment>
<protein>
    <recommendedName>
        <fullName evidence="2">HTH cro/C1-type domain-containing protein</fullName>
    </recommendedName>
</protein>
<dbReference type="InterPro" id="IPR001387">
    <property type="entry name" value="Cro/C1-type_HTH"/>
</dbReference>
<evidence type="ECO:0000256" key="1">
    <source>
        <dbReference type="ARBA" id="ARBA00023125"/>
    </source>
</evidence>
<dbReference type="Proteomes" id="UP000249808">
    <property type="component" value="Unassembled WGS sequence"/>
</dbReference>
<evidence type="ECO:0000313" key="4">
    <source>
        <dbReference type="Proteomes" id="UP000249808"/>
    </source>
</evidence>
<name>A0A327ZQ26_9STAP</name>
<dbReference type="EMBL" id="PZJH01000004">
    <property type="protein sequence ID" value="RAK44266.1"/>
    <property type="molecule type" value="Genomic_DNA"/>
</dbReference>
<evidence type="ECO:0000259" key="2">
    <source>
        <dbReference type="PROSITE" id="PS50943"/>
    </source>
</evidence>
<evidence type="ECO:0000313" key="3">
    <source>
        <dbReference type="EMBL" id="RAK44266.1"/>
    </source>
</evidence>
<dbReference type="CDD" id="cd00093">
    <property type="entry name" value="HTH_XRE"/>
    <property type="match status" value="1"/>
</dbReference>
<reference evidence="3 4" key="1">
    <citation type="journal article" date="2018" name="Front. Microbiol.">
        <title>Description and Comparative Genomics of Macrococcus caseolyticus subsp. hominis subsp. nov., Macrococcus goetzii sp. nov., Macrococcus epidermidis sp. nov., and Macrococcus bohemicus sp. nov., Novel Macrococci From Human Clinical Material With Virulence Potential and Suspected Uptake of Foreign DNA by Natural Transformation.</title>
        <authorList>
            <person name="Maslanova I."/>
            <person name="Wertheimer Z."/>
            <person name="Sedlacek I."/>
            <person name="Svec P."/>
            <person name="Indrakova A."/>
            <person name="Kovarovic V."/>
            <person name="Schumann P."/>
            <person name="Sproer C."/>
            <person name="Kralova S."/>
            <person name="Sedo O."/>
            <person name="Kristofova L."/>
            <person name="Vrbovska V."/>
            <person name="Fuzik T."/>
            <person name="Petras P."/>
            <person name="Zdrahal Z."/>
            <person name="Ruzickova V."/>
            <person name="Doskar J."/>
            <person name="Pantucek R."/>
        </authorList>
    </citation>
    <scope>NUCLEOTIDE SEQUENCE [LARGE SCALE GENOMIC DNA]</scope>
    <source>
        <strain evidence="3 4">01/688</strain>
    </source>
</reference>
<sequence>MEVIMNTLGSKIRSLRKSKKMTLVDLAGDYMTKGMLSLIENDKNNPSMESLEYIAKKLDTTVSVLLEDGDEEITNQIYNKVKEIINVPSLFHNEVIKQTVSPYIDQIKQNRKGAFIFQWYAFTKGIEKDDKTAMHYLTMAKEIYIKNDDKNALLDVENDLISVYFILGKYDSAFTKGVELYEKYKEDNDITDPNLIPRLLLSIAAYGYSSYDTSNLIKYLELAEEVSIQNKTFKLLSPIYKSQCFKYLLDEDMDKYQSTYKKFDILKQFNPEDFQTKFDMYTADLIYHFYRREYKELKNLLEVQQQILVHDKYQTEVDDNFNNIWQLYEAIALYNLGDFDNAIKKLNDYPNDIPYLAPADISIHAQKYTYLAINAERKNENDNAKEYIMKAMDIIKNIPPNHFTKITEDTYKRIMNQNKPTDYLS</sequence>
<dbReference type="AlphaFoldDB" id="A0A327ZQ26"/>
<accession>A0A327ZQ26</accession>
<dbReference type="PANTHER" id="PTHR46797:SF1">
    <property type="entry name" value="METHYLPHOSPHONATE SYNTHASE"/>
    <property type="match status" value="1"/>
</dbReference>
<keyword evidence="1" id="KW-0238">DNA-binding</keyword>
<proteinExistence type="predicted"/>
<keyword evidence="4" id="KW-1185">Reference proteome</keyword>
<organism evidence="3 4">
    <name type="scientific">Macrococcus epidermidis</name>
    <dbReference type="NCBI Taxonomy" id="1902580"/>
    <lineage>
        <taxon>Bacteria</taxon>
        <taxon>Bacillati</taxon>
        <taxon>Bacillota</taxon>
        <taxon>Bacilli</taxon>
        <taxon>Bacillales</taxon>
        <taxon>Staphylococcaceae</taxon>
        <taxon>Macrococcus</taxon>
    </lineage>
</organism>
<dbReference type="GO" id="GO:0003700">
    <property type="term" value="F:DNA-binding transcription factor activity"/>
    <property type="evidence" value="ECO:0007669"/>
    <property type="project" value="TreeGrafter"/>
</dbReference>
<dbReference type="PROSITE" id="PS50943">
    <property type="entry name" value="HTH_CROC1"/>
    <property type="match status" value="1"/>
</dbReference>
<dbReference type="GO" id="GO:0005829">
    <property type="term" value="C:cytosol"/>
    <property type="evidence" value="ECO:0007669"/>
    <property type="project" value="TreeGrafter"/>
</dbReference>
<dbReference type="InterPro" id="IPR011990">
    <property type="entry name" value="TPR-like_helical_dom_sf"/>
</dbReference>
<dbReference type="GO" id="GO:0003677">
    <property type="term" value="F:DNA binding"/>
    <property type="evidence" value="ECO:0007669"/>
    <property type="project" value="UniProtKB-KW"/>
</dbReference>